<feature type="compositionally biased region" description="Basic residues" evidence="1">
    <location>
        <begin position="1038"/>
        <end position="1052"/>
    </location>
</feature>
<dbReference type="Pfam" id="PF25541">
    <property type="entry name" value="TBCA_PH"/>
    <property type="match status" value="1"/>
</dbReference>
<reference evidence="4" key="1">
    <citation type="submission" date="2025-08" db="UniProtKB">
        <authorList>
            <consortium name="RefSeq"/>
        </authorList>
    </citation>
    <scope>IDENTIFICATION</scope>
    <source>
        <tissue evidence="4">White muscle</tissue>
    </source>
</reference>
<dbReference type="PANTHER" id="PTHR12752:SF4">
    <property type="entry name" value="PLECKSTRIN HOMOLOGY DOMAIN-CONTAINING FAMILY A MEMBER 7"/>
    <property type="match status" value="1"/>
</dbReference>
<evidence type="ECO:0000259" key="2">
    <source>
        <dbReference type="PROSITE" id="PS50003"/>
    </source>
</evidence>
<feature type="compositionally biased region" description="Polar residues" evidence="1">
    <location>
        <begin position="972"/>
        <end position="989"/>
    </location>
</feature>
<dbReference type="InterPro" id="IPR040392">
    <property type="entry name" value="PKHA4-7_PH"/>
</dbReference>
<feature type="compositionally biased region" description="Polar residues" evidence="1">
    <location>
        <begin position="296"/>
        <end position="306"/>
    </location>
</feature>
<feature type="compositionally biased region" description="Basic and acidic residues" evidence="1">
    <location>
        <begin position="283"/>
        <end position="295"/>
    </location>
</feature>
<evidence type="ECO:0000313" key="4">
    <source>
        <dbReference type="RefSeq" id="XP_038873137.1"/>
    </source>
</evidence>
<dbReference type="InterPro" id="IPR001849">
    <property type="entry name" value="PH_domain"/>
</dbReference>
<proteinExistence type="predicted"/>
<dbReference type="PROSITE" id="PS50003">
    <property type="entry name" value="PH_DOMAIN"/>
    <property type="match status" value="1"/>
</dbReference>
<dbReference type="RefSeq" id="XP_038873137.1">
    <property type="nucleotide sequence ID" value="XM_039017209.1"/>
</dbReference>
<feature type="region of interest" description="Disordered" evidence="1">
    <location>
        <begin position="514"/>
        <end position="583"/>
    </location>
</feature>
<feature type="compositionally biased region" description="Polar residues" evidence="1">
    <location>
        <begin position="1011"/>
        <end position="1020"/>
    </location>
</feature>
<dbReference type="SMART" id="SM00233">
    <property type="entry name" value="PH"/>
    <property type="match status" value="1"/>
</dbReference>
<feature type="region of interest" description="Disordered" evidence="1">
    <location>
        <begin position="1"/>
        <end position="21"/>
    </location>
</feature>
<dbReference type="PANTHER" id="PTHR12752">
    <property type="entry name" value="PHOSPHOINOSITOL 3-PHOSPHATE-BINDING PROTEIN"/>
    <property type="match status" value="1"/>
</dbReference>
<protein>
    <submittedName>
        <fullName evidence="4">Pleckstrin homology domain-containing family A member 7-like isoform X4</fullName>
    </submittedName>
</protein>
<dbReference type="FunFam" id="2.30.29.30:FF:000083">
    <property type="entry name" value="Pleckstrin homology domain-containing family A member 5"/>
    <property type="match status" value="1"/>
</dbReference>
<feature type="compositionally biased region" description="Low complexity" evidence="1">
    <location>
        <begin position="56"/>
        <end position="85"/>
    </location>
</feature>
<accession>A0A8U1H8Z1</accession>
<feature type="compositionally biased region" description="Pro residues" evidence="1">
    <location>
        <begin position="526"/>
        <end position="543"/>
    </location>
</feature>
<organism evidence="3 4">
    <name type="scientific">Salvelinus namaycush</name>
    <name type="common">Lake trout</name>
    <name type="synonym">Salmo namaycush</name>
    <dbReference type="NCBI Taxonomy" id="8040"/>
    <lineage>
        <taxon>Eukaryota</taxon>
        <taxon>Metazoa</taxon>
        <taxon>Chordata</taxon>
        <taxon>Craniata</taxon>
        <taxon>Vertebrata</taxon>
        <taxon>Euteleostomi</taxon>
        <taxon>Actinopterygii</taxon>
        <taxon>Neopterygii</taxon>
        <taxon>Teleostei</taxon>
        <taxon>Protacanthopterygii</taxon>
        <taxon>Salmoniformes</taxon>
        <taxon>Salmonidae</taxon>
        <taxon>Salmoninae</taxon>
        <taxon>Salvelinus</taxon>
    </lineage>
</organism>
<feature type="compositionally biased region" description="Acidic residues" evidence="1">
    <location>
        <begin position="1170"/>
        <end position="1182"/>
    </location>
</feature>
<gene>
    <name evidence="4" type="primary">LOC120066100</name>
</gene>
<feature type="compositionally biased region" description="Basic and acidic residues" evidence="1">
    <location>
        <begin position="918"/>
        <end position="929"/>
    </location>
</feature>
<dbReference type="CDD" id="cd13248">
    <property type="entry name" value="PH_PEPP1_2_3"/>
    <property type="match status" value="1"/>
</dbReference>
<feature type="compositionally biased region" description="Polar residues" evidence="1">
    <location>
        <begin position="252"/>
        <end position="262"/>
    </location>
</feature>
<feature type="compositionally biased region" description="Basic and acidic residues" evidence="1">
    <location>
        <begin position="229"/>
        <end position="250"/>
    </location>
</feature>
<feature type="domain" description="PH" evidence="2">
    <location>
        <begin position="103"/>
        <end position="222"/>
    </location>
</feature>
<dbReference type="AlphaFoldDB" id="A0A8U1H8Z1"/>
<feature type="region of interest" description="Disordered" evidence="1">
    <location>
        <begin position="225"/>
        <end position="267"/>
    </location>
</feature>
<dbReference type="GeneID" id="120066100"/>
<feature type="region of interest" description="Disordered" evidence="1">
    <location>
        <begin position="416"/>
        <end position="439"/>
    </location>
</feature>
<feature type="region of interest" description="Disordered" evidence="1">
    <location>
        <begin position="283"/>
        <end position="382"/>
    </location>
</feature>
<sequence length="1255" mass="139727">MTKSTGAASMLSHNQRTTTFRHPVTGQESQENVGFILQEQPGGRMSNPQQADLRPSSTISEASTAVTTSTVDTTSGSKGSRSSGRVHSFGKREQSIKRNPDVPVVVRGWLYKQDRSGMRLWKRKWFVLADYCLFYYKDSREESVLGSIPLPSYVVSAVEPEDHISRKYAFKANHTGMRSYIYNRSTVIDSQAEHGGMRTYFFSADTQEDVNGWVKAMNQAALMQNQTDSLKRPSETSEKSEMPNTSERKGVPQTNHVNNYTKTSREPRADLHLHSDGVVLEPADIRETEERRSFRNDTLNPITSKIPSLGGGSVEIEMDAVPPSSLPSLPSLPPDSASAPTSAPPSRAPSRAPSRGAFTLPPGACLRNGTPTPEPNGMGTGTYQRATLAPQVVDTQRQVQRRSALEQVEHWVKVQKAEHKGPPSRGGTLPRHSPPTQPKFIGLEAYQTLPKTPRRSPPTAARQGEYKYAQDRLSHFRLGPSDPQGTCARDGGGIGGPGTVWQLYEWQQRHQFRHGSPTAPLYTPAPDYPFGPRPPSTVPPSAPRPSSEVPRCVSVPPDPSDILPPGPQSSRALSPPRRPHTPVNRVVVMPRGERDALDVSVAGSPRRAKSQLLKAATIERRSMPPSNYITHTVSAPSLHGKTVDDTYMQLKKDLEYLDLKVVGSQTLKEATRPVRVAESDVDVQLSRLCEQDKTLKDLEVRISSLKDDKDKLESVLDVSHQQMELYRDQATHLEKIAYQQRLLQEDVVHIRAEISSASTEMARAWEDYSRLESSVEQLRAVLQAHMNHSATPQQEKTEIKRELWRIEDVMAGLSSSKANYKITIDSVQNPERKLVASVSDPEVPSQSATPPVGEVRPPPRSSYTLPHNPVPKWAEDEAPPRPPLPSLYDYEDPPPAIPPLPKEASVVVRHTSVRGLKRQSDERKRDRESGGCVNGDFKVELRSYLSEPELPGTGQSSTGSEGGYQTLPNKGLSGSSPRLNQSSNISSYVTLRRGAAASAETERPKSALEQLYSSGQQPQPLAQAPRGRMSAEEQLERMKRHQRALVRERKRNLSQGERHSNTAHRTSSTRALSSTDLGSWRQEQEDFDLQLEQKAQVEERQVAEGQSDEGRSELKEKRIQSDEWLSVMAMPMMAMPMREMDMEPLDYDLDLSRELSKPQKVSIPERYVESDPEEPLSQEEMEDRQRRAERIKNILAKSNFQNIHPSSGVSVPLNFTDLDLAMRQQERIMTVSHALASEASVKSKQFTAKAQLSSD</sequence>
<dbReference type="Proteomes" id="UP000808372">
    <property type="component" value="Chromosome 21"/>
</dbReference>
<keyword evidence="3" id="KW-1185">Reference proteome</keyword>
<feature type="compositionally biased region" description="Low complexity" evidence="1">
    <location>
        <begin position="322"/>
        <end position="341"/>
    </location>
</feature>
<dbReference type="SUPFAM" id="SSF50729">
    <property type="entry name" value="PH domain-like"/>
    <property type="match status" value="1"/>
</dbReference>
<dbReference type="Gene3D" id="2.30.29.30">
    <property type="entry name" value="Pleckstrin-homology domain (PH domain)/Phosphotyrosine-binding domain (PTB)"/>
    <property type="match status" value="1"/>
</dbReference>
<dbReference type="InterPro" id="IPR011993">
    <property type="entry name" value="PH-like_dom_sf"/>
</dbReference>
<feature type="compositionally biased region" description="Polar residues" evidence="1">
    <location>
        <begin position="1063"/>
        <end position="1077"/>
    </location>
</feature>
<evidence type="ECO:0000256" key="1">
    <source>
        <dbReference type="SAM" id="MobiDB-lite"/>
    </source>
</evidence>
<name>A0A8U1H8Z1_SALNM</name>
<evidence type="ECO:0000313" key="3">
    <source>
        <dbReference type="Proteomes" id="UP000808372"/>
    </source>
</evidence>
<feature type="region of interest" description="Disordered" evidence="1">
    <location>
        <begin position="1158"/>
        <end position="1183"/>
    </location>
</feature>
<dbReference type="InterPro" id="IPR057971">
    <property type="entry name" value="PKHA4-7_TBCA"/>
</dbReference>
<feature type="region of interest" description="Disordered" evidence="1">
    <location>
        <begin position="39"/>
        <end position="94"/>
    </location>
</feature>
<dbReference type="Pfam" id="PF00169">
    <property type="entry name" value="PH"/>
    <property type="match status" value="1"/>
</dbReference>
<feature type="compositionally biased region" description="Pro residues" evidence="1">
    <location>
        <begin position="556"/>
        <end position="567"/>
    </location>
</feature>
<feature type="compositionally biased region" description="Low complexity" evidence="1">
    <location>
        <begin position="952"/>
        <end position="966"/>
    </location>
</feature>
<feature type="region of interest" description="Disordered" evidence="1">
    <location>
        <begin position="835"/>
        <end position="1078"/>
    </location>
</feature>
<feature type="region of interest" description="Disordered" evidence="1">
    <location>
        <begin position="1097"/>
        <end position="1118"/>
    </location>
</feature>